<protein>
    <submittedName>
        <fullName evidence="2">Uncharacterized protein</fullName>
    </submittedName>
</protein>
<proteinExistence type="predicted"/>
<dbReference type="PANTHER" id="PTHR47477">
    <property type="entry name" value="TNF RECEPTOR-ASSOCIATED FACTOR HOMOLOG 1A"/>
    <property type="match status" value="1"/>
</dbReference>
<feature type="compositionally biased region" description="Polar residues" evidence="1">
    <location>
        <begin position="39"/>
        <end position="53"/>
    </location>
</feature>
<dbReference type="InterPro" id="IPR055327">
    <property type="entry name" value="TRAF1A/B"/>
</dbReference>
<name>A0A0E0JBZ5_ORYNI</name>
<evidence type="ECO:0000313" key="3">
    <source>
        <dbReference type="Proteomes" id="UP000006591"/>
    </source>
</evidence>
<feature type="region of interest" description="Disordered" evidence="1">
    <location>
        <begin position="1"/>
        <end position="56"/>
    </location>
</feature>
<dbReference type="Proteomes" id="UP000006591">
    <property type="component" value="Chromosome 12"/>
</dbReference>
<reference evidence="2" key="2">
    <citation type="submission" date="2018-04" db="EMBL/GenBank/DDBJ databases">
        <title>OnivRS2 (Oryza nivara Reference Sequence Version 2).</title>
        <authorList>
            <person name="Zhang J."/>
            <person name="Kudrna D."/>
            <person name="Lee S."/>
            <person name="Talag J."/>
            <person name="Rajasekar S."/>
            <person name="Welchert J."/>
            <person name="Hsing Y.-I."/>
            <person name="Wing R.A."/>
        </authorList>
    </citation>
    <scope>NUCLEOTIDE SEQUENCE [LARGE SCALE GENOMIC DNA]</scope>
    <source>
        <strain evidence="2">SL10</strain>
    </source>
</reference>
<organism evidence="2">
    <name type="scientific">Oryza nivara</name>
    <name type="common">Indian wild rice</name>
    <name type="synonym">Oryza sativa f. spontanea</name>
    <dbReference type="NCBI Taxonomy" id="4536"/>
    <lineage>
        <taxon>Eukaryota</taxon>
        <taxon>Viridiplantae</taxon>
        <taxon>Streptophyta</taxon>
        <taxon>Embryophyta</taxon>
        <taxon>Tracheophyta</taxon>
        <taxon>Spermatophyta</taxon>
        <taxon>Magnoliopsida</taxon>
        <taxon>Liliopsida</taxon>
        <taxon>Poales</taxon>
        <taxon>Poaceae</taxon>
        <taxon>BOP clade</taxon>
        <taxon>Oryzoideae</taxon>
        <taxon>Oryzeae</taxon>
        <taxon>Oryzinae</taxon>
        <taxon>Oryza</taxon>
    </lineage>
</organism>
<sequence>MAGTLIEDYTGDGRSSSTEELPSDQQSHSGESLAEWRSSEQVENGTPSTSPAYSDSDDDDCGSFFNSLSYFLFLLNTLPLRSFHTSGYCSAGLNT</sequence>
<accession>A0A0E0JBZ5</accession>
<evidence type="ECO:0000313" key="2">
    <source>
        <dbReference type="EnsemblPlants" id="ONIVA12G16510.4"/>
    </source>
</evidence>
<reference evidence="2" key="1">
    <citation type="submission" date="2015-04" db="UniProtKB">
        <authorList>
            <consortium name="EnsemblPlants"/>
        </authorList>
    </citation>
    <scope>IDENTIFICATION</scope>
    <source>
        <strain evidence="2">SL10</strain>
    </source>
</reference>
<evidence type="ECO:0000256" key="1">
    <source>
        <dbReference type="SAM" id="MobiDB-lite"/>
    </source>
</evidence>
<dbReference type="Gramene" id="ONIVA12G16510.4">
    <property type="protein sequence ID" value="ONIVA12G16510.4"/>
    <property type="gene ID" value="ONIVA12G16510"/>
</dbReference>
<dbReference type="AlphaFoldDB" id="A0A0E0JBZ5"/>
<keyword evidence="3" id="KW-1185">Reference proteome</keyword>
<dbReference type="EnsemblPlants" id="ONIVA12G16510.4">
    <property type="protein sequence ID" value="ONIVA12G16510.4"/>
    <property type="gene ID" value="ONIVA12G16510"/>
</dbReference>
<feature type="compositionally biased region" description="Polar residues" evidence="1">
    <location>
        <begin position="13"/>
        <end position="30"/>
    </location>
</feature>
<dbReference type="PANTHER" id="PTHR47477:SF8">
    <property type="entry name" value="TNF RECEPTOR-ASSOCIATED FACTOR HOMOLOG 1A"/>
    <property type="match status" value="1"/>
</dbReference>